<dbReference type="InterPro" id="IPR003439">
    <property type="entry name" value="ABC_transporter-like_ATP-bd"/>
</dbReference>
<dbReference type="Proteomes" id="UP000318148">
    <property type="component" value="Unassembled WGS sequence"/>
</dbReference>
<dbReference type="SUPFAM" id="SSF50331">
    <property type="entry name" value="MOP-like"/>
    <property type="match status" value="1"/>
</dbReference>
<dbReference type="FunFam" id="3.40.50.300:FF:000133">
    <property type="entry name" value="Spermidine/putrescine import ATP-binding protein PotA"/>
    <property type="match status" value="1"/>
</dbReference>
<evidence type="ECO:0000256" key="2">
    <source>
        <dbReference type="ARBA" id="ARBA00022475"/>
    </source>
</evidence>
<dbReference type="GO" id="GO:0015847">
    <property type="term" value="P:putrescine transport"/>
    <property type="evidence" value="ECO:0007669"/>
    <property type="project" value="UniProtKB-ARBA"/>
</dbReference>
<feature type="domain" description="ABC transporter" evidence="9">
    <location>
        <begin position="19"/>
        <end position="249"/>
    </location>
</feature>
<evidence type="ECO:0000256" key="4">
    <source>
        <dbReference type="ARBA" id="ARBA00022741"/>
    </source>
</evidence>
<dbReference type="GO" id="GO:0043190">
    <property type="term" value="C:ATP-binding cassette (ABC) transporter complex"/>
    <property type="evidence" value="ECO:0007669"/>
    <property type="project" value="InterPro"/>
</dbReference>
<evidence type="ECO:0000313" key="10">
    <source>
        <dbReference type="EMBL" id="RZO06587.1"/>
    </source>
</evidence>
<dbReference type="InterPro" id="IPR005893">
    <property type="entry name" value="PotA-like"/>
</dbReference>
<keyword evidence="4 8" id="KW-0547">Nucleotide-binding</keyword>
<evidence type="ECO:0000256" key="8">
    <source>
        <dbReference type="RuleBase" id="RU364083"/>
    </source>
</evidence>
<dbReference type="GO" id="GO:0015417">
    <property type="term" value="F:ABC-type polyamine transporter activity"/>
    <property type="evidence" value="ECO:0007669"/>
    <property type="project" value="UniProtKB-EC"/>
</dbReference>
<dbReference type="SMART" id="SM00382">
    <property type="entry name" value="AAA"/>
    <property type="match status" value="1"/>
</dbReference>
<dbReference type="InterPro" id="IPR017871">
    <property type="entry name" value="ABC_transporter-like_CS"/>
</dbReference>
<dbReference type="PROSITE" id="PS50893">
    <property type="entry name" value="ABC_TRANSPORTER_2"/>
    <property type="match status" value="1"/>
</dbReference>
<dbReference type="InterPro" id="IPR027417">
    <property type="entry name" value="P-loop_NTPase"/>
</dbReference>
<dbReference type="EMBL" id="SHBO01000023">
    <property type="protein sequence ID" value="RZO06587.1"/>
    <property type="molecule type" value="Genomic_DNA"/>
</dbReference>
<gene>
    <name evidence="8" type="primary">potA</name>
    <name evidence="10" type="ORF">EVB02_02445</name>
</gene>
<comment type="caution">
    <text evidence="10">The sequence shown here is derived from an EMBL/GenBank/DDBJ whole genome shotgun (WGS) entry which is preliminary data.</text>
</comment>
<evidence type="ECO:0000313" key="11">
    <source>
        <dbReference type="Proteomes" id="UP000318148"/>
    </source>
</evidence>
<dbReference type="Pfam" id="PF08402">
    <property type="entry name" value="TOBE_2"/>
    <property type="match status" value="1"/>
</dbReference>
<dbReference type="InterPro" id="IPR003593">
    <property type="entry name" value="AAA+_ATPase"/>
</dbReference>
<comment type="similarity">
    <text evidence="8">Belongs to the ABC transporter superfamily. Spermidine/putrescine importer (TC 3.A.1.11.1) family.</text>
</comment>
<comment type="subunit">
    <text evidence="8">The complex is composed of two ATP-binding proteins (PotA), two transmembrane proteins (PotB and PotC) and a solute-binding protein (PotD).</text>
</comment>
<dbReference type="Gene3D" id="2.40.50.100">
    <property type="match status" value="1"/>
</dbReference>
<comment type="function">
    <text evidence="8">Part of the ABC transporter complex PotABCD involved in spermidine/putrescine import. Responsible for energy coupling to the transport system.</text>
</comment>
<dbReference type="AlphaFoldDB" id="A0A520LLT3"/>
<dbReference type="GO" id="GO:0005524">
    <property type="term" value="F:ATP binding"/>
    <property type="evidence" value="ECO:0007669"/>
    <property type="project" value="UniProtKB-KW"/>
</dbReference>
<dbReference type="InterPro" id="IPR008995">
    <property type="entry name" value="Mo/tungstate-bd_C_term_dom"/>
</dbReference>
<keyword evidence="7 8" id="KW-0472">Membrane</keyword>
<dbReference type="InterPro" id="IPR013611">
    <property type="entry name" value="Transp-assoc_OB_typ2"/>
</dbReference>
<organism evidence="10 11">
    <name type="scientific">SAR92 clade bacterium</name>
    <dbReference type="NCBI Taxonomy" id="2315479"/>
    <lineage>
        <taxon>Bacteria</taxon>
        <taxon>Pseudomonadati</taxon>
        <taxon>Pseudomonadota</taxon>
        <taxon>Gammaproteobacteria</taxon>
        <taxon>Cellvibrionales</taxon>
        <taxon>Porticoccaceae</taxon>
        <taxon>SAR92 clade</taxon>
    </lineage>
</organism>
<evidence type="ECO:0000256" key="6">
    <source>
        <dbReference type="ARBA" id="ARBA00022967"/>
    </source>
</evidence>
<dbReference type="Pfam" id="PF00005">
    <property type="entry name" value="ABC_tran"/>
    <property type="match status" value="1"/>
</dbReference>
<keyword evidence="5 8" id="KW-0067">ATP-binding</keyword>
<reference evidence="10 11" key="1">
    <citation type="submission" date="2019-02" db="EMBL/GenBank/DDBJ databases">
        <title>Prokaryotic population dynamics and viral predation in marine succession experiment using metagenomics: the confinement effect.</title>
        <authorList>
            <person name="Haro-Moreno J.M."/>
            <person name="Rodriguez-Valera F."/>
            <person name="Lopez-Perez M."/>
        </authorList>
    </citation>
    <scope>NUCLEOTIDE SEQUENCE [LARGE SCALE GENOMIC DNA]</scope>
    <source>
        <strain evidence="10">MED-G169</strain>
    </source>
</reference>
<sequence length="379" mass="42576">MTINKENNYCDSQDKEPFIKIRNLSKKFDNIYAVDNINLDIHKGELFTILGGSGCGKSTLLRMIAGIELPESGSIEVDGHEMNGVAANERPINMMFQSYAVFPHMNVFKNIAYGLIKQKTPKNLVKEKVSEMIKLVQLDNLDNRMPNQLSGGQLQRVALGRALIKEPKLLLLDEPLAALDKKLREQTQFELINLKNKLDTTFIVVTHDQEEAMTLSSRIALMDKGQFVQIGVPSEIYETPINKFAADFFGSMNFFAAEVISHNKQTNEICAKLKSSNILITGQTKNHFNSGDKVTVGVRPEKLGISTSGSVSEKKTILEGQIEDLAYYGNRNLYRIKTNDNGVVQVSSQNVKRSESIHLKWKNKVFISWENSANVFLKT</sequence>
<evidence type="ECO:0000259" key="9">
    <source>
        <dbReference type="PROSITE" id="PS50893"/>
    </source>
</evidence>
<evidence type="ECO:0000256" key="1">
    <source>
        <dbReference type="ARBA" id="ARBA00022448"/>
    </source>
</evidence>
<dbReference type="PANTHER" id="PTHR42781">
    <property type="entry name" value="SPERMIDINE/PUTRESCINE IMPORT ATP-BINDING PROTEIN POTA"/>
    <property type="match status" value="1"/>
</dbReference>
<name>A0A520LLT3_9GAMM</name>
<dbReference type="PANTHER" id="PTHR42781:SF5">
    <property type="entry name" value="PUTRESCINE TRANSPORT ATP-BINDING PROTEIN POTG"/>
    <property type="match status" value="1"/>
</dbReference>
<proteinExistence type="inferred from homology"/>
<protein>
    <recommendedName>
        <fullName evidence="8">Spermidine/putrescine import ATP-binding protein PotA</fullName>
        <ecNumber evidence="8">7.6.2.11</ecNumber>
    </recommendedName>
</protein>
<dbReference type="Gene3D" id="3.40.50.300">
    <property type="entry name" value="P-loop containing nucleotide triphosphate hydrolases"/>
    <property type="match status" value="1"/>
</dbReference>
<accession>A0A520LLT3</accession>
<dbReference type="PROSITE" id="PS00211">
    <property type="entry name" value="ABC_TRANSPORTER_1"/>
    <property type="match status" value="1"/>
</dbReference>
<dbReference type="InterPro" id="IPR050093">
    <property type="entry name" value="ABC_SmlMolc_Importer"/>
</dbReference>
<keyword evidence="3" id="KW-0997">Cell inner membrane</keyword>
<keyword evidence="2 8" id="KW-1003">Cell membrane</keyword>
<evidence type="ECO:0000256" key="3">
    <source>
        <dbReference type="ARBA" id="ARBA00022519"/>
    </source>
</evidence>
<evidence type="ECO:0000256" key="7">
    <source>
        <dbReference type="ARBA" id="ARBA00023136"/>
    </source>
</evidence>
<keyword evidence="1 8" id="KW-0813">Transport</keyword>
<evidence type="ECO:0000256" key="5">
    <source>
        <dbReference type="ARBA" id="ARBA00022840"/>
    </source>
</evidence>
<dbReference type="GO" id="GO:0016887">
    <property type="term" value="F:ATP hydrolysis activity"/>
    <property type="evidence" value="ECO:0007669"/>
    <property type="project" value="InterPro"/>
</dbReference>
<dbReference type="NCBIfam" id="TIGR01187">
    <property type="entry name" value="potA"/>
    <property type="match status" value="1"/>
</dbReference>
<dbReference type="EC" id="7.6.2.11" evidence="8"/>
<comment type="catalytic activity">
    <reaction evidence="8">
        <text>ATP + H2O + polyamine-[polyamine-binding protein]Side 1 = ADP + phosphate + polyamineSide 2 + [polyamine-binding protein]Side 1.</text>
        <dbReference type="EC" id="7.6.2.11"/>
    </reaction>
</comment>
<keyword evidence="6 8" id="KW-1278">Translocase</keyword>
<dbReference type="SUPFAM" id="SSF52540">
    <property type="entry name" value="P-loop containing nucleoside triphosphate hydrolases"/>
    <property type="match status" value="1"/>
</dbReference>